<organism evidence="1 2">
    <name type="scientific">Kibdelosporangium banguiense</name>
    <dbReference type="NCBI Taxonomy" id="1365924"/>
    <lineage>
        <taxon>Bacteria</taxon>
        <taxon>Bacillati</taxon>
        <taxon>Actinomycetota</taxon>
        <taxon>Actinomycetes</taxon>
        <taxon>Pseudonocardiales</taxon>
        <taxon>Pseudonocardiaceae</taxon>
        <taxon>Kibdelosporangium</taxon>
    </lineage>
</organism>
<proteinExistence type="predicted"/>
<evidence type="ECO:0000313" key="1">
    <source>
        <dbReference type="EMBL" id="MBP2326541.1"/>
    </source>
</evidence>
<accession>A0ABS4TQ52</accession>
<evidence type="ECO:0000313" key="2">
    <source>
        <dbReference type="Proteomes" id="UP001519332"/>
    </source>
</evidence>
<dbReference type="RefSeq" id="WP_209643594.1">
    <property type="nucleotide sequence ID" value="NZ_JAGINW010000001.1"/>
</dbReference>
<dbReference type="Proteomes" id="UP001519332">
    <property type="component" value="Unassembled WGS sequence"/>
</dbReference>
<reference evidence="1 2" key="1">
    <citation type="submission" date="2021-03" db="EMBL/GenBank/DDBJ databases">
        <title>Sequencing the genomes of 1000 actinobacteria strains.</title>
        <authorList>
            <person name="Klenk H.-P."/>
        </authorList>
    </citation>
    <scope>NUCLEOTIDE SEQUENCE [LARGE SCALE GENOMIC DNA]</scope>
    <source>
        <strain evidence="1 2">DSM 46670</strain>
    </source>
</reference>
<sequence length="116" mass="12164">MSAHRVVVPRSQVLGDWSVSAELGYDPATGRTDVVVVISRAAGQPPLLAEDIDVRLLAADEQPLQVAQQPTGPLVEFGGSLGTSVNARFDFEGAEPAFLAVAAHGGSVRFRVEEAP</sequence>
<name>A0ABS4TQ52_9PSEU</name>
<protein>
    <submittedName>
        <fullName evidence="1">Uncharacterized protein</fullName>
    </submittedName>
</protein>
<dbReference type="EMBL" id="JAGINW010000001">
    <property type="protein sequence ID" value="MBP2326541.1"/>
    <property type="molecule type" value="Genomic_DNA"/>
</dbReference>
<comment type="caution">
    <text evidence="1">The sequence shown here is derived from an EMBL/GenBank/DDBJ whole genome shotgun (WGS) entry which is preliminary data.</text>
</comment>
<gene>
    <name evidence="1" type="ORF">JOF56_006926</name>
</gene>
<keyword evidence="2" id="KW-1185">Reference proteome</keyword>